<sequence>MSSLHVAAPLLAHLFAAARRCRHVTTLPTPELLLSVHVTLRGQPGRERAADLAARLRVVFVVVGRAQG</sequence>
<name>A0A6B0U0W8_IXORI</name>
<feature type="signal peptide" evidence="1">
    <location>
        <begin position="1"/>
        <end position="18"/>
    </location>
</feature>
<dbReference type="AlphaFoldDB" id="A0A6B0U0W8"/>
<keyword evidence="1" id="KW-0732">Signal</keyword>
<feature type="chain" id="PRO_5025493102" evidence="1">
    <location>
        <begin position="19"/>
        <end position="68"/>
    </location>
</feature>
<evidence type="ECO:0000313" key="2">
    <source>
        <dbReference type="EMBL" id="MXU82344.1"/>
    </source>
</evidence>
<protein>
    <submittedName>
        <fullName evidence="2">Putative secreted protein</fullName>
    </submittedName>
</protein>
<proteinExistence type="predicted"/>
<accession>A0A6B0U0W8</accession>
<dbReference type="EMBL" id="GIFC01000261">
    <property type="protein sequence ID" value="MXU82344.1"/>
    <property type="molecule type" value="Transcribed_RNA"/>
</dbReference>
<organism evidence="2">
    <name type="scientific">Ixodes ricinus</name>
    <name type="common">Common tick</name>
    <name type="synonym">Acarus ricinus</name>
    <dbReference type="NCBI Taxonomy" id="34613"/>
    <lineage>
        <taxon>Eukaryota</taxon>
        <taxon>Metazoa</taxon>
        <taxon>Ecdysozoa</taxon>
        <taxon>Arthropoda</taxon>
        <taxon>Chelicerata</taxon>
        <taxon>Arachnida</taxon>
        <taxon>Acari</taxon>
        <taxon>Parasitiformes</taxon>
        <taxon>Ixodida</taxon>
        <taxon>Ixodoidea</taxon>
        <taxon>Ixodidae</taxon>
        <taxon>Ixodinae</taxon>
        <taxon>Ixodes</taxon>
    </lineage>
</organism>
<reference evidence="2" key="1">
    <citation type="submission" date="2019-12" db="EMBL/GenBank/DDBJ databases">
        <title>An insight into the sialome of adult female Ixodes ricinus ticks feeding for 6 days.</title>
        <authorList>
            <person name="Perner J."/>
            <person name="Ribeiro J.M.C."/>
        </authorList>
    </citation>
    <scope>NUCLEOTIDE SEQUENCE</scope>
    <source>
        <strain evidence="2">Semi-engorged</strain>
        <tissue evidence="2">Salivary glands</tissue>
    </source>
</reference>
<evidence type="ECO:0000256" key="1">
    <source>
        <dbReference type="SAM" id="SignalP"/>
    </source>
</evidence>